<evidence type="ECO:0000256" key="5">
    <source>
        <dbReference type="ARBA" id="ARBA00022771"/>
    </source>
</evidence>
<sequence>SLSWSSELVVPEQPPSREKPFRCLECGKSFRQSYNLLRHQLIHTGEWPYTCRECGK</sequence>
<evidence type="ECO:0000256" key="10">
    <source>
        <dbReference type="ARBA" id="ARBA00023242"/>
    </source>
</evidence>
<dbReference type="InterPro" id="IPR013087">
    <property type="entry name" value="Znf_C2H2_type"/>
</dbReference>
<dbReference type="PROSITE" id="PS00028">
    <property type="entry name" value="ZINC_FINGER_C2H2_1"/>
    <property type="match status" value="1"/>
</dbReference>
<dbReference type="SUPFAM" id="SSF57667">
    <property type="entry name" value="beta-beta-alpha zinc fingers"/>
    <property type="match status" value="1"/>
</dbReference>
<keyword evidence="4" id="KW-0677">Repeat</keyword>
<dbReference type="GO" id="GO:0000981">
    <property type="term" value="F:DNA-binding transcription factor activity, RNA polymerase II-specific"/>
    <property type="evidence" value="ECO:0007669"/>
    <property type="project" value="TreeGrafter"/>
</dbReference>
<dbReference type="Pfam" id="PF00096">
    <property type="entry name" value="zf-C2H2"/>
    <property type="match status" value="1"/>
</dbReference>
<evidence type="ECO:0000313" key="13">
    <source>
        <dbReference type="EMBL" id="NWQ70178.1"/>
    </source>
</evidence>
<dbReference type="FunFam" id="3.30.160.60:FF:000620">
    <property type="entry name" value="Zinc finger protein 263"/>
    <property type="match status" value="1"/>
</dbReference>
<gene>
    <name evidence="13" type="primary">Znf180_1</name>
    <name evidence="13" type="ORF">NEOCIN_R07236</name>
</gene>
<evidence type="ECO:0000256" key="1">
    <source>
        <dbReference type="ARBA" id="ARBA00004123"/>
    </source>
</evidence>
<keyword evidence="9" id="KW-0804">Transcription</keyword>
<comment type="subcellular location">
    <subcellularLocation>
        <location evidence="1">Nucleus</location>
    </subcellularLocation>
</comment>
<keyword evidence="8" id="KW-0238">DNA-binding</keyword>
<keyword evidence="14" id="KW-1185">Reference proteome</keyword>
<evidence type="ECO:0000256" key="9">
    <source>
        <dbReference type="ARBA" id="ARBA00023163"/>
    </source>
</evidence>
<dbReference type="AlphaFoldDB" id="A0A7K4RA45"/>
<accession>A0A7K4RA45</accession>
<name>A0A7K4RA45_9TYRA</name>
<protein>
    <submittedName>
        <fullName evidence="13">ZN180 protein</fullName>
    </submittedName>
</protein>
<keyword evidence="6" id="KW-0862">Zinc</keyword>
<evidence type="ECO:0000256" key="11">
    <source>
        <dbReference type="PROSITE-ProRule" id="PRU00042"/>
    </source>
</evidence>
<evidence type="ECO:0000256" key="2">
    <source>
        <dbReference type="ARBA" id="ARBA00006991"/>
    </source>
</evidence>
<dbReference type="InterPro" id="IPR036236">
    <property type="entry name" value="Znf_C2H2_sf"/>
</dbReference>
<dbReference type="Gene3D" id="3.30.160.60">
    <property type="entry name" value="Classic Zinc Finger"/>
    <property type="match status" value="2"/>
</dbReference>
<feature type="domain" description="C2H2-type" evidence="12">
    <location>
        <begin position="21"/>
        <end position="48"/>
    </location>
</feature>
<keyword evidence="7" id="KW-0805">Transcription regulation</keyword>
<reference evidence="13 14" key="1">
    <citation type="submission" date="2019-09" db="EMBL/GenBank/DDBJ databases">
        <title>Bird 10,000 Genomes (B10K) Project - Family phase.</title>
        <authorList>
            <person name="Zhang G."/>
        </authorList>
    </citation>
    <scope>NUCLEOTIDE SEQUENCE [LARGE SCALE GENOMIC DNA]</scope>
    <source>
        <strain evidence="13">B10K-DU-004-15</strain>
        <tissue evidence="13">Mixed tissue sample</tissue>
    </source>
</reference>
<evidence type="ECO:0000256" key="8">
    <source>
        <dbReference type="ARBA" id="ARBA00023125"/>
    </source>
</evidence>
<dbReference type="InterPro" id="IPR050717">
    <property type="entry name" value="C2H2-ZF_Transcription_Reg"/>
</dbReference>
<keyword evidence="3" id="KW-0479">Metal-binding</keyword>
<dbReference type="PROSITE" id="PS50157">
    <property type="entry name" value="ZINC_FINGER_C2H2_2"/>
    <property type="match status" value="1"/>
</dbReference>
<evidence type="ECO:0000256" key="4">
    <source>
        <dbReference type="ARBA" id="ARBA00022737"/>
    </source>
</evidence>
<evidence type="ECO:0000259" key="12">
    <source>
        <dbReference type="PROSITE" id="PS50157"/>
    </source>
</evidence>
<keyword evidence="5 11" id="KW-0863">Zinc-finger</keyword>
<proteinExistence type="inferred from homology"/>
<evidence type="ECO:0000313" key="14">
    <source>
        <dbReference type="Proteomes" id="UP000556200"/>
    </source>
</evidence>
<dbReference type="PANTHER" id="PTHR14196:SF12">
    <property type="entry name" value="ZINC FINGER PROTEIN 208-LIKE"/>
    <property type="match status" value="1"/>
</dbReference>
<dbReference type="SMART" id="SM00355">
    <property type="entry name" value="ZnF_C2H2"/>
    <property type="match status" value="1"/>
</dbReference>
<dbReference type="GO" id="GO:0000977">
    <property type="term" value="F:RNA polymerase II transcription regulatory region sequence-specific DNA binding"/>
    <property type="evidence" value="ECO:0007669"/>
    <property type="project" value="TreeGrafter"/>
</dbReference>
<feature type="non-terminal residue" evidence="13">
    <location>
        <position position="1"/>
    </location>
</feature>
<evidence type="ECO:0000256" key="6">
    <source>
        <dbReference type="ARBA" id="ARBA00022833"/>
    </source>
</evidence>
<dbReference type="GO" id="GO:0008270">
    <property type="term" value="F:zinc ion binding"/>
    <property type="evidence" value="ECO:0007669"/>
    <property type="project" value="UniProtKB-KW"/>
</dbReference>
<feature type="non-terminal residue" evidence="13">
    <location>
        <position position="56"/>
    </location>
</feature>
<dbReference type="PANTHER" id="PTHR14196">
    <property type="entry name" value="ODD-SKIPPED - RELATED"/>
    <property type="match status" value="1"/>
</dbReference>
<evidence type="ECO:0000256" key="3">
    <source>
        <dbReference type="ARBA" id="ARBA00022723"/>
    </source>
</evidence>
<organism evidence="13 14">
    <name type="scientific">Neopipo cinnamomea</name>
    <dbReference type="NCBI Taxonomy" id="456388"/>
    <lineage>
        <taxon>Eukaryota</taxon>
        <taxon>Metazoa</taxon>
        <taxon>Chordata</taxon>
        <taxon>Craniata</taxon>
        <taxon>Vertebrata</taxon>
        <taxon>Euteleostomi</taxon>
        <taxon>Archelosauria</taxon>
        <taxon>Archosauria</taxon>
        <taxon>Dinosauria</taxon>
        <taxon>Saurischia</taxon>
        <taxon>Theropoda</taxon>
        <taxon>Coelurosauria</taxon>
        <taxon>Aves</taxon>
        <taxon>Neognathae</taxon>
        <taxon>Neoaves</taxon>
        <taxon>Telluraves</taxon>
        <taxon>Australaves</taxon>
        <taxon>Passeriformes</taxon>
        <taxon>Tyrannidae</taxon>
        <taxon>Neopipo</taxon>
    </lineage>
</organism>
<dbReference type="GO" id="GO:0005634">
    <property type="term" value="C:nucleus"/>
    <property type="evidence" value="ECO:0007669"/>
    <property type="project" value="UniProtKB-SubCell"/>
</dbReference>
<comment type="similarity">
    <text evidence="2">Belongs to the krueppel C2H2-type zinc-finger protein family.</text>
</comment>
<dbReference type="EMBL" id="VYZA01001272">
    <property type="protein sequence ID" value="NWQ70178.1"/>
    <property type="molecule type" value="Genomic_DNA"/>
</dbReference>
<keyword evidence="10" id="KW-0539">Nucleus</keyword>
<comment type="caution">
    <text evidence="13">The sequence shown here is derived from an EMBL/GenBank/DDBJ whole genome shotgun (WGS) entry which is preliminary data.</text>
</comment>
<evidence type="ECO:0000256" key="7">
    <source>
        <dbReference type="ARBA" id="ARBA00023015"/>
    </source>
</evidence>
<dbReference type="Proteomes" id="UP000556200">
    <property type="component" value="Unassembled WGS sequence"/>
</dbReference>